<accession>A0A1F5NTH3</accession>
<comment type="caution">
    <text evidence="6">The sequence shown here is derived from an EMBL/GenBank/DDBJ whole genome shotgun (WGS) entry which is preliminary data.</text>
</comment>
<feature type="domain" description="Type I restriction modification DNA specificity" evidence="5">
    <location>
        <begin position="195"/>
        <end position="365"/>
    </location>
</feature>
<protein>
    <recommendedName>
        <fullName evidence="5">Type I restriction modification DNA specificity domain-containing protein</fullName>
    </recommendedName>
</protein>
<proteinExistence type="inferred from homology"/>
<evidence type="ECO:0000256" key="3">
    <source>
        <dbReference type="ARBA" id="ARBA00023125"/>
    </source>
</evidence>
<feature type="domain" description="Type I restriction modification DNA specificity" evidence="5">
    <location>
        <begin position="4"/>
        <end position="167"/>
    </location>
</feature>
<reference evidence="6 7" key="1">
    <citation type="journal article" date="2016" name="Nat. Commun.">
        <title>Thousands of microbial genomes shed light on interconnected biogeochemical processes in an aquifer system.</title>
        <authorList>
            <person name="Anantharaman K."/>
            <person name="Brown C.T."/>
            <person name="Hug L.A."/>
            <person name="Sharon I."/>
            <person name="Castelle C.J."/>
            <person name="Probst A.J."/>
            <person name="Thomas B.C."/>
            <person name="Singh A."/>
            <person name="Wilkins M.J."/>
            <person name="Karaoz U."/>
            <person name="Brodie E.L."/>
            <person name="Williams K.H."/>
            <person name="Hubbard S.S."/>
            <person name="Banfield J.F."/>
        </authorList>
    </citation>
    <scope>NUCLEOTIDE SEQUENCE [LARGE SCALE GENOMIC DNA]</scope>
</reference>
<gene>
    <name evidence="6" type="ORF">A2720_03615</name>
</gene>
<dbReference type="GO" id="GO:0003677">
    <property type="term" value="F:DNA binding"/>
    <property type="evidence" value="ECO:0007669"/>
    <property type="project" value="UniProtKB-KW"/>
</dbReference>
<keyword evidence="2" id="KW-0680">Restriction system</keyword>
<evidence type="ECO:0000313" key="6">
    <source>
        <dbReference type="EMBL" id="OGE80969.1"/>
    </source>
</evidence>
<evidence type="ECO:0000313" key="7">
    <source>
        <dbReference type="Proteomes" id="UP000178892"/>
    </source>
</evidence>
<dbReference type="AlphaFoldDB" id="A0A1F5NTH3"/>
<comment type="similarity">
    <text evidence="1">Belongs to the type-I restriction system S methylase family.</text>
</comment>
<dbReference type="PANTHER" id="PTHR43140:SF1">
    <property type="entry name" value="TYPE I RESTRICTION ENZYME ECOKI SPECIFICITY SUBUNIT"/>
    <property type="match status" value="1"/>
</dbReference>
<dbReference type="STRING" id="1817825.A2720_03615"/>
<dbReference type="SUPFAM" id="SSF116734">
    <property type="entry name" value="DNA methylase specificity domain"/>
    <property type="match status" value="2"/>
</dbReference>
<evidence type="ECO:0000256" key="2">
    <source>
        <dbReference type="ARBA" id="ARBA00022747"/>
    </source>
</evidence>
<evidence type="ECO:0000256" key="1">
    <source>
        <dbReference type="ARBA" id="ARBA00010923"/>
    </source>
</evidence>
<dbReference type="InterPro" id="IPR044946">
    <property type="entry name" value="Restrct_endonuc_typeI_TRD_sf"/>
</dbReference>
<evidence type="ECO:0000256" key="4">
    <source>
        <dbReference type="SAM" id="Coils"/>
    </source>
</evidence>
<evidence type="ECO:0000259" key="5">
    <source>
        <dbReference type="Pfam" id="PF01420"/>
    </source>
</evidence>
<organism evidence="6 7">
    <name type="scientific">Candidatus Doudnabacteria bacterium RIFCSPHIGHO2_01_FULL_46_24</name>
    <dbReference type="NCBI Taxonomy" id="1817825"/>
    <lineage>
        <taxon>Bacteria</taxon>
        <taxon>Candidatus Doudnaibacteriota</taxon>
    </lineage>
</organism>
<dbReference type="CDD" id="cd17263">
    <property type="entry name" value="RMtype1_S_AbaB8300I-TRD1-CR1_like"/>
    <property type="match status" value="1"/>
</dbReference>
<feature type="coiled-coil region" evidence="4">
    <location>
        <begin position="155"/>
        <end position="182"/>
    </location>
</feature>
<name>A0A1F5NTH3_9BACT</name>
<keyword evidence="3" id="KW-0238">DNA-binding</keyword>
<dbReference type="Gene3D" id="3.90.220.20">
    <property type="entry name" value="DNA methylase specificity domains"/>
    <property type="match status" value="2"/>
</dbReference>
<dbReference type="GO" id="GO:0009307">
    <property type="term" value="P:DNA restriction-modification system"/>
    <property type="evidence" value="ECO:0007669"/>
    <property type="project" value="UniProtKB-KW"/>
</dbReference>
<dbReference type="EMBL" id="MFEL01000012">
    <property type="protein sequence ID" value="OGE80969.1"/>
    <property type="molecule type" value="Genomic_DNA"/>
</dbReference>
<dbReference type="Proteomes" id="UP000178892">
    <property type="component" value="Unassembled WGS sequence"/>
</dbReference>
<dbReference type="Pfam" id="PF01420">
    <property type="entry name" value="Methylase_S"/>
    <property type="match status" value="2"/>
</dbReference>
<dbReference type="PANTHER" id="PTHR43140">
    <property type="entry name" value="TYPE-1 RESTRICTION ENZYME ECOKI SPECIFICITY PROTEIN"/>
    <property type="match status" value="1"/>
</dbReference>
<keyword evidence="4" id="KW-0175">Coiled coil</keyword>
<feature type="non-terminal residue" evidence="6">
    <location>
        <position position="393"/>
    </location>
</feature>
<dbReference type="InterPro" id="IPR000055">
    <property type="entry name" value="Restrct_endonuc_typeI_TRD"/>
</dbReference>
<sequence length="393" mass="44592">MKNNWPTKKLAEVCDFEGGSQPPKSTFIFQPKSGYIRLLQIRDFSKDKFPTYVPDSERLKKCTQDDILIGRYGASVGKILTGKSGAYNVAIIKTIPKKDKILSEYLNFFLHTNYVQDWFTSRSRSAQAGFTKEELGSLDIATPDLAEQKKVVKKIEGLFAKIEEAQKLREESKKESSNLLQSALNEVFSHTKNQKALSEVSEINPKNDTKNLPDNSEVSFIPMRYVDDIDGAVTQKDVKKLSEVRKGFTNFKNGDVIFAKITPCMENGKVALVKDLTNGIGFGSTEFHVIRSKGQVLPELIYYYLRRQVYRDEAEQRMTGSAGQKRVPKDFLEKSMFPVFSLPEQKKIVARLDLLSTKIHELQKLQSETEKDLKDLKQSILHKAFAGELLLNS</sequence>
<dbReference type="InterPro" id="IPR051212">
    <property type="entry name" value="Type-I_RE_S_subunit"/>
</dbReference>
<dbReference type="CDD" id="cd17260">
    <property type="entry name" value="RMtype1_S_EcoEI-TRD1-CR1_like"/>
    <property type="match status" value="1"/>
</dbReference>